<dbReference type="AlphaFoldDB" id="A0A4R5KWJ2"/>
<dbReference type="Proteomes" id="UP000295636">
    <property type="component" value="Unassembled WGS sequence"/>
</dbReference>
<evidence type="ECO:0000313" key="2">
    <source>
        <dbReference type="Proteomes" id="UP000295636"/>
    </source>
</evidence>
<dbReference type="InterPro" id="IPR025681">
    <property type="entry name" value="COOH-NH2_lig"/>
</dbReference>
<protein>
    <recommendedName>
        <fullName evidence="3">Phage phiEco32-like COOH.NH2 ligase-type 2</fullName>
    </recommendedName>
</protein>
<dbReference type="EMBL" id="SMRT01000002">
    <property type="protein sequence ID" value="TDF99548.1"/>
    <property type="molecule type" value="Genomic_DNA"/>
</dbReference>
<proteinExistence type="predicted"/>
<accession>A0A4R5KWJ2</accession>
<organism evidence="1 2">
    <name type="scientific">Paenibacillus piri</name>
    <dbReference type="NCBI Taxonomy" id="2547395"/>
    <lineage>
        <taxon>Bacteria</taxon>
        <taxon>Bacillati</taxon>
        <taxon>Bacillota</taxon>
        <taxon>Bacilli</taxon>
        <taxon>Bacillales</taxon>
        <taxon>Paenibacillaceae</taxon>
        <taxon>Paenibacillus</taxon>
    </lineage>
</organism>
<dbReference type="Pfam" id="PF14395">
    <property type="entry name" value="COOH-NH2_lig"/>
    <property type="match status" value="1"/>
</dbReference>
<sequence>MRVWLLHSNEPTLHLLLERLELPHGTKLPEGQQSPYAIHWGNYHTERPGRQSLQPVKSLLRASAPSKITELLRLHGIRCDLAPHKQSYAHEYMVPVFHLNTLTLFQRPSGAKVYYGDRKPPQKQENEPFAELTDETTPYHAIRAKREAVKAIYALGLDYGVVRIGVRPNGELHVLELQAVPVLTPRLAELFAAAMHRFTEELAAVQEVRHDAMLGADPEFLLLDERGKVTFASRFLDKDGPIGCDAIVLPSFRKIYPLAELRPEPSRDMAQLIVNLRRTMQLASRRIPDESLQWLAGGMPVKGFPLGGHIHFSGVWLSSELLRALDNYLALPLVLLEAATTGARKPKYGFLGDFRRQRHGFEYRVLPSWMVSPTVAKGVLALAKLIADHYTLLTARPLNDPAVQKAYYEGDKAQIRSLLPGLWRDIVRLPGYRKYEKYTAPLKSILLRMEGWDERNDIRRGWKIGPFRIKEHSSINS</sequence>
<keyword evidence="2" id="KW-1185">Reference proteome</keyword>
<evidence type="ECO:0008006" key="3">
    <source>
        <dbReference type="Google" id="ProtNLM"/>
    </source>
</evidence>
<reference evidence="1 2" key="1">
    <citation type="submission" date="2019-03" db="EMBL/GenBank/DDBJ databases">
        <title>This is whole genome sequence of Paenibacillus sp MS74 strain.</title>
        <authorList>
            <person name="Trinh H.N."/>
        </authorList>
    </citation>
    <scope>NUCLEOTIDE SEQUENCE [LARGE SCALE GENOMIC DNA]</scope>
    <source>
        <strain evidence="1 2">MS74</strain>
    </source>
</reference>
<name>A0A4R5KWJ2_9BACL</name>
<dbReference type="RefSeq" id="WP_133226085.1">
    <property type="nucleotide sequence ID" value="NZ_SMRT01000002.1"/>
</dbReference>
<evidence type="ECO:0000313" key="1">
    <source>
        <dbReference type="EMBL" id="TDF99548.1"/>
    </source>
</evidence>
<gene>
    <name evidence="1" type="ORF">E1757_06810</name>
</gene>
<comment type="caution">
    <text evidence="1">The sequence shown here is derived from an EMBL/GenBank/DDBJ whole genome shotgun (WGS) entry which is preliminary data.</text>
</comment>
<dbReference type="OrthoDB" id="2078085at2"/>